<comment type="caution">
    <text evidence="4">The sequence shown here is derived from an EMBL/GenBank/DDBJ whole genome shotgun (WGS) entry which is preliminary data.</text>
</comment>
<name>A0A0P0FC09_BACT4</name>
<evidence type="ECO:0000313" key="3">
    <source>
        <dbReference type="EMBL" id="KAB4483438.1"/>
    </source>
</evidence>
<dbReference type="InterPro" id="IPR000600">
    <property type="entry name" value="ROK"/>
</dbReference>
<dbReference type="AlphaFoldDB" id="A0A0P0FC09"/>
<dbReference type="Gene3D" id="2.60.120.10">
    <property type="entry name" value="Jelly Rolls"/>
    <property type="match status" value="2"/>
</dbReference>
<dbReference type="RefSeq" id="WP_008766590.1">
    <property type="nucleotide sequence ID" value="NZ_BAABXH010000001.1"/>
</dbReference>
<sequence>MKYYLGIDIGGTHIKGGIVNLLTNDIHQNILSHEELNATDSTSSIITKVRKVITDIQACMPLSKLGGIGIAMPGPCDYAKGIVAIYGVPKFQSLFGLNLKEEIKKVSDLNTVFINDASAYALGEYYAGAAKDTSRSIIVTIGTGLGSTFLENDTVLNELTEGIPEHGYLYNIPYRDGMADDFFSTRWFVNTWNMLFPDKKVTGVKEIALRASNGDNNAQSLFENFASNFVEFITPFLLNFKPEKLIIGGNIAKASDFFLDNIQFQLKKLNLITKIDICKLWDMSPLIGSAIYTSNILENMENTKEKRHTQQFIAPTNSTATPSGEYDIYPAFPLGKGKIGKGINQLADWIEKHSQIKIDGYIGVFWDELIIKLGEELRKRGKNVRFFHSSVAMKDPQTIEKMIAPYLGGDNPLFGTITDKHLVNWFDENKLNSIQPDPEADLNIFIGTGAALSQWKAPLIYIDIPKNEIQFRMRAGAINNLGLDYRKDNQQAYKQLYFVDWIVLNKHKKQCLPLIDLLIDGQREWDELLMISGNDLREGLHKMSRNFFRVRPWFEPGAWGGQWMKNHIQGLNKEVNNLAWSFELMVLENGLMLESDGYRLEVSFDFLMYSDYQNILGECSETFKYDFPIRFDFLDTFDGDNLSIQCHPRPRYIQEHFNMPFTQDETYYILDCKNSPCVYLGFQDNIVPEEFQYTLERSQQKATKVEIERFVQKHQAKKHDFFLIPNGTIHASGKDCVVLEISSAPYIFTFKMYDWIRMGLDGKPRPLNIQHGMNNLYFERKGEKVIQELICHPYIMKENQECTIEHLPTHKEHFYDVYRYTFKDRIQMNTENTCHVCMIVEGDSVCIETEDGMKQRFNYAETFVIPAAARSYTIINENPDKRIMLVKAFVKKEVTLK</sequence>
<dbReference type="Proteomes" id="UP000436858">
    <property type="component" value="Unassembled WGS sequence"/>
</dbReference>
<evidence type="ECO:0000313" key="2">
    <source>
        <dbReference type="EMBL" id="KAB4448977.1"/>
    </source>
</evidence>
<protein>
    <submittedName>
        <fullName evidence="4">ROK family protein</fullName>
    </submittedName>
</protein>
<evidence type="ECO:0000313" key="6">
    <source>
        <dbReference type="Proteomes" id="UP000283616"/>
    </source>
</evidence>
<accession>C6INN5</accession>
<evidence type="ECO:0000313" key="9">
    <source>
        <dbReference type="Proteomes" id="UP001217776"/>
    </source>
</evidence>
<dbReference type="PANTHER" id="PTHR18964">
    <property type="entry name" value="ROK (REPRESSOR, ORF, KINASE) FAMILY"/>
    <property type="match status" value="1"/>
</dbReference>
<evidence type="ECO:0000313" key="4">
    <source>
        <dbReference type="EMBL" id="MDC2235480.1"/>
    </source>
</evidence>
<reference evidence="7 8" key="2">
    <citation type="journal article" date="2019" name="Nat. Med.">
        <title>A library of human gut bacterial isolates paired with longitudinal multiomics data enables mechanistic microbiome research.</title>
        <authorList>
            <person name="Poyet M."/>
            <person name="Groussin M."/>
            <person name="Gibbons S.M."/>
            <person name="Avila-Pacheco J."/>
            <person name="Jiang X."/>
            <person name="Kearney S.M."/>
            <person name="Perrotta A.R."/>
            <person name="Berdy B."/>
            <person name="Zhao S."/>
            <person name="Lieberman T.D."/>
            <person name="Swanson P.K."/>
            <person name="Smith M."/>
            <person name="Roesemann S."/>
            <person name="Alexander J.E."/>
            <person name="Rich S.A."/>
            <person name="Livny J."/>
            <person name="Vlamakis H."/>
            <person name="Clish C."/>
            <person name="Bullock K."/>
            <person name="Deik A."/>
            <person name="Scott J."/>
            <person name="Pierce K.A."/>
            <person name="Xavier R.J."/>
            <person name="Alm E.J."/>
        </authorList>
    </citation>
    <scope>NUCLEOTIDE SEQUENCE [LARGE SCALE GENOMIC DNA]</scope>
    <source>
        <strain evidence="3 7">BIOML-A162</strain>
        <strain evidence="2 8">BIOML-A165</strain>
    </source>
</reference>
<dbReference type="GeneID" id="60928092"/>
<evidence type="ECO:0000313" key="7">
    <source>
        <dbReference type="Proteomes" id="UP000436858"/>
    </source>
</evidence>
<dbReference type="Pfam" id="PF00480">
    <property type="entry name" value="ROK"/>
    <property type="match status" value="1"/>
</dbReference>
<dbReference type="EMBL" id="WCRY01000007">
    <property type="protein sequence ID" value="KAB4483438.1"/>
    <property type="molecule type" value="Genomic_DNA"/>
</dbReference>
<dbReference type="EMBL" id="QROV01000028">
    <property type="protein sequence ID" value="RHL54502.1"/>
    <property type="molecule type" value="Genomic_DNA"/>
</dbReference>
<evidence type="ECO:0000313" key="5">
    <source>
        <dbReference type="EMBL" id="RHL54502.1"/>
    </source>
</evidence>
<dbReference type="InterPro" id="IPR043129">
    <property type="entry name" value="ATPase_NBD"/>
</dbReference>
<dbReference type="OMA" id="MYDWLRL"/>
<evidence type="ECO:0000256" key="1">
    <source>
        <dbReference type="ARBA" id="ARBA00006479"/>
    </source>
</evidence>
<reference evidence="5 6" key="1">
    <citation type="submission" date="2018-08" db="EMBL/GenBank/DDBJ databases">
        <title>A genome reference for cultivated species of the human gut microbiota.</title>
        <authorList>
            <person name="Zou Y."/>
            <person name="Xue W."/>
            <person name="Luo G."/>
        </authorList>
    </citation>
    <scope>NUCLEOTIDE SEQUENCE [LARGE SCALE GENOMIC DNA]</scope>
    <source>
        <strain evidence="5 6">AF37-12</strain>
    </source>
</reference>
<dbReference type="SUPFAM" id="SSF53067">
    <property type="entry name" value="Actin-like ATPase domain"/>
    <property type="match status" value="1"/>
</dbReference>
<dbReference type="InterPro" id="IPR014710">
    <property type="entry name" value="RmlC-like_jellyroll"/>
</dbReference>
<dbReference type="Proteomes" id="UP000283616">
    <property type="component" value="Unassembled WGS sequence"/>
</dbReference>
<comment type="similarity">
    <text evidence="1">Belongs to the ROK (NagC/XylR) family.</text>
</comment>
<dbReference type="CDD" id="cd07010">
    <property type="entry name" value="cupin_PMI_type_I_N_bac"/>
    <property type="match status" value="1"/>
</dbReference>
<evidence type="ECO:0000313" key="8">
    <source>
        <dbReference type="Proteomes" id="UP000460317"/>
    </source>
</evidence>
<dbReference type="Proteomes" id="UP001217776">
    <property type="component" value="Unassembled WGS sequence"/>
</dbReference>
<reference evidence="4" key="3">
    <citation type="submission" date="2022-10" db="EMBL/GenBank/DDBJ databases">
        <title>Human gut microbiome strain richness.</title>
        <authorList>
            <person name="Chen-Liaw A."/>
        </authorList>
    </citation>
    <scope>NUCLEOTIDE SEQUENCE</scope>
    <source>
        <strain evidence="4">1001283st1_A3_1001283B150304_161114</strain>
    </source>
</reference>
<dbReference type="EMBL" id="JAQNVG010000008">
    <property type="protein sequence ID" value="MDC2235480.1"/>
    <property type="molecule type" value="Genomic_DNA"/>
</dbReference>
<dbReference type="PANTHER" id="PTHR18964:SF149">
    <property type="entry name" value="BIFUNCTIONAL UDP-N-ACETYLGLUCOSAMINE 2-EPIMERASE_N-ACETYLMANNOSAMINE KINASE"/>
    <property type="match status" value="1"/>
</dbReference>
<dbReference type="SMR" id="A0A0P0FC09"/>
<dbReference type="Proteomes" id="UP000460317">
    <property type="component" value="Unassembled WGS sequence"/>
</dbReference>
<dbReference type="KEGG" id="btho:Btheta7330_00940"/>
<dbReference type="SUPFAM" id="SSF51182">
    <property type="entry name" value="RmlC-like cupins"/>
    <property type="match status" value="1"/>
</dbReference>
<dbReference type="Gene3D" id="3.30.420.40">
    <property type="match status" value="2"/>
</dbReference>
<dbReference type="InterPro" id="IPR011051">
    <property type="entry name" value="RmlC_Cupin_sf"/>
</dbReference>
<accession>A0A0P0FC09</accession>
<dbReference type="EMBL" id="WCSB01000024">
    <property type="protein sequence ID" value="KAB4448977.1"/>
    <property type="molecule type" value="Genomic_DNA"/>
</dbReference>
<organism evidence="4 9">
    <name type="scientific">Bacteroides thetaiotaomicron</name>
    <dbReference type="NCBI Taxonomy" id="818"/>
    <lineage>
        <taxon>Bacteria</taxon>
        <taxon>Pseudomonadati</taxon>
        <taxon>Bacteroidota</taxon>
        <taxon>Bacteroidia</taxon>
        <taxon>Bacteroidales</taxon>
        <taxon>Bacteroidaceae</taxon>
        <taxon>Bacteroides</taxon>
    </lineage>
</organism>
<gene>
    <name evidence="5" type="ORF">DW011_20300</name>
    <name evidence="3" type="ORF">GAN91_09575</name>
    <name evidence="2" type="ORF">GAN93_20365</name>
    <name evidence="4" type="ORF">PO127_06920</name>
</gene>
<proteinExistence type="inferred from homology"/>